<keyword evidence="1" id="KW-0812">Transmembrane</keyword>
<dbReference type="RefSeq" id="WP_377396793.1">
    <property type="nucleotide sequence ID" value="NZ_JBHUEQ010000004.1"/>
</dbReference>
<feature type="transmembrane region" description="Helical" evidence="1">
    <location>
        <begin position="70"/>
        <end position="94"/>
    </location>
</feature>
<dbReference type="EMBL" id="JBHUEQ010000004">
    <property type="protein sequence ID" value="MFD1744594.1"/>
    <property type="molecule type" value="Genomic_DNA"/>
</dbReference>
<evidence type="ECO:0000313" key="3">
    <source>
        <dbReference type="EMBL" id="MFD1744594.1"/>
    </source>
</evidence>
<keyword evidence="1" id="KW-1133">Transmembrane helix</keyword>
<evidence type="ECO:0000256" key="2">
    <source>
        <dbReference type="SAM" id="SignalP"/>
    </source>
</evidence>
<proteinExistence type="predicted"/>
<name>A0ABW4M0A7_9HYPH</name>
<keyword evidence="1" id="KW-0472">Membrane</keyword>
<sequence>MAFFFRFLSLLCLLAAIAAGTVDSIASVASSRVTLTSFETDWISLSASSLALVKQWVEYYIHPEVWRSGAALVIAQPAFAVLLGLSLLFWMIGYRRRRPEPLLM</sequence>
<accession>A0ABW4M0A7</accession>
<keyword evidence="4" id="KW-1185">Reference proteome</keyword>
<organism evidence="3 4">
    <name type="scientific">Rhizobium helianthi</name>
    <dbReference type="NCBI Taxonomy" id="1132695"/>
    <lineage>
        <taxon>Bacteria</taxon>
        <taxon>Pseudomonadati</taxon>
        <taxon>Pseudomonadota</taxon>
        <taxon>Alphaproteobacteria</taxon>
        <taxon>Hyphomicrobiales</taxon>
        <taxon>Rhizobiaceae</taxon>
        <taxon>Rhizobium/Agrobacterium group</taxon>
        <taxon>Rhizobium</taxon>
    </lineage>
</organism>
<reference evidence="4" key="1">
    <citation type="journal article" date="2019" name="Int. J. Syst. Evol. Microbiol.">
        <title>The Global Catalogue of Microorganisms (GCM) 10K type strain sequencing project: providing services to taxonomists for standard genome sequencing and annotation.</title>
        <authorList>
            <consortium name="The Broad Institute Genomics Platform"/>
            <consortium name="The Broad Institute Genome Sequencing Center for Infectious Disease"/>
            <person name="Wu L."/>
            <person name="Ma J."/>
        </authorList>
    </citation>
    <scope>NUCLEOTIDE SEQUENCE [LARGE SCALE GENOMIC DNA]</scope>
    <source>
        <strain evidence="4">CG52</strain>
    </source>
</reference>
<protein>
    <submittedName>
        <fullName evidence="3">Uncharacterized protein</fullName>
    </submittedName>
</protein>
<evidence type="ECO:0000256" key="1">
    <source>
        <dbReference type="SAM" id="Phobius"/>
    </source>
</evidence>
<comment type="caution">
    <text evidence="3">The sequence shown here is derived from an EMBL/GenBank/DDBJ whole genome shotgun (WGS) entry which is preliminary data.</text>
</comment>
<evidence type="ECO:0000313" key="4">
    <source>
        <dbReference type="Proteomes" id="UP001597322"/>
    </source>
</evidence>
<feature type="signal peptide" evidence="2">
    <location>
        <begin position="1"/>
        <end position="18"/>
    </location>
</feature>
<dbReference type="Proteomes" id="UP001597322">
    <property type="component" value="Unassembled WGS sequence"/>
</dbReference>
<gene>
    <name evidence="3" type="ORF">ACFSE1_03890</name>
</gene>
<keyword evidence="2" id="KW-0732">Signal</keyword>
<feature type="chain" id="PRO_5046558512" evidence="2">
    <location>
        <begin position="19"/>
        <end position="104"/>
    </location>
</feature>